<dbReference type="InterPro" id="IPR054734">
    <property type="entry name" value="PqqF-like_C_4"/>
</dbReference>
<sequence>MPEPSGNLKTLRDIPASKGIDVRKVLLDFHDQFYSANIMKVAVLGKQPVAVLAAWVVSMFSPIKNNSIAVPTFGEDVLTAAELQKEIRVKPVKEVRKLTITFPCHDPHDEYRTHPFQYASHLIGHESKGSILSLLKEKGLSAYHNVFMQLVLIQQFRCGRGFELVRVNIELTEKGLEHYEDIVVIVLQYIAMLRSMPVQEWVFRECQAVAAIAFRFKEKSPPSSFVSHLAGNLQLYAPDDVISGPYLLEVFDSDAIRRVLDRLTPSQFRITLQSPTFDTDGWSEAPHYGTKFRIGELSPSLKQRLASLGPNSELHLPEPNSFIPEDFTVERVSIPKPATHPLIIADTPLIRLWHKRDDTFLVPKVCTYFGITSPLAYSSVLSCVMTQLFTELLEDSIKSYSYYAEIAGLKCKLESMADGMNLTISGYSDKIHLLLGTIGEKMKAFSIDQHQFARIKEKVSSSYKNFEIEPSRTQARSFLYLLTEEYRHTQTEKLAVLNGITAADVQAFAPKLIERLHIQALVHGNVSKERAIELGNILVSQLAPAELAERERFPSVRTRIMPQGSSIIHQRLVPNPANLNSAIEYCLQVGPHMEQQIRLAVLLIEQIIEEPAFDQLRTKEQLGYVVWTMSWSQTGMISLRFVIESERDPAFLESRIEAFLSKFETILSEMPSEEYAEHQAALVGRITENDKNLDEESERLWSHISPIYYDFEQHLLDAEQIPLVSKDSLLAFFRKHFAPSSNARRKVSVHMRSQKLAAGAAGPEGEAVLARSVVLDENVNLSAFKESLELSEPAKPVKPIKDWME</sequence>
<keyword evidence="5" id="KW-0482">Metalloprotease</keyword>
<feature type="domain" description="Peptidase M16 middle/third" evidence="3">
    <location>
        <begin position="214"/>
        <end position="495"/>
    </location>
</feature>
<dbReference type="Pfam" id="PF16187">
    <property type="entry name" value="Peptidase_M16_M"/>
    <property type="match status" value="1"/>
</dbReference>
<dbReference type="PANTHER" id="PTHR43690">
    <property type="entry name" value="NARDILYSIN"/>
    <property type="match status" value="1"/>
</dbReference>
<dbReference type="InterPro" id="IPR011249">
    <property type="entry name" value="Metalloenz_LuxS/M16"/>
</dbReference>
<dbReference type="PANTHER" id="PTHR43690:SF18">
    <property type="entry name" value="INSULIN-DEGRADING ENZYME-RELATED"/>
    <property type="match status" value="1"/>
</dbReference>
<dbReference type="InterPro" id="IPR032632">
    <property type="entry name" value="Peptidase_M16_M"/>
</dbReference>
<comment type="caution">
    <text evidence="5">The sequence shown here is derived from an EMBL/GenBank/DDBJ whole genome shotgun (WGS) entry which is preliminary data.</text>
</comment>
<dbReference type="GO" id="GO:0004222">
    <property type="term" value="F:metalloendopeptidase activity"/>
    <property type="evidence" value="ECO:0007669"/>
    <property type="project" value="UniProtKB-EC"/>
</dbReference>
<evidence type="ECO:0000313" key="5">
    <source>
        <dbReference type="EMBL" id="KAL2919739.1"/>
    </source>
</evidence>
<organism evidence="5 6">
    <name type="scientific">Polyrhizophydium stewartii</name>
    <dbReference type="NCBI Taxonomy" id="2732419"/>
    <lineage>
        <taxon>Eukaryota</taxon>
        <taxon>Fungi</taxon>
        <taxon>Fungi incertae sedis</taxon>
        <taxon>Chytridiomycota</taxon>
        <taxon>Chytridiomycota incertae sedis</taxon>
        <taxon>Chytridiomycetes</taxon>
        <taxon>Rhizophydiales</taxon>
        <taxon>Rhizophydiales incertae sedis</taxon>
        <taxon>Polyrhizophydium</taxon>
    </lineage>
</organism>
<dbReference type="InterPro" id="IPR007863">
    <property type="entry name" value="Peptidase_M16_C"/>
</dbReference>
<keyword evidence="5" id="KW-0378">Hydrolase</keyword>
<keyword evidence="6" id="KW-1185">Reference proteome</keyword>
<dbReference type="SUPFAM" id="SSF63411">
    <property type="entry name" value="LuxS/MPP-like metallohydrolase"/>
    <property type="match status" value="4"/>
</dbReference>
<name>A0ABR4NJU9_9FUNG</name>
<dbReference type="Pfam" id="PF05193">
    <property type="entry name" value="Peptidase_M16_C"/>
    <property type="match status" value="1"/>
</dbReference>
<keyword evidence="1" id="KW-0479">Metal-binding</keyword>
<evidence type="ECO:0000256" key="1">
    <source>
        <dbReference type="ARBA" id="ARBA00022723"/>
    </source>
</evidence>
<dbReference type="Proteomes" id="UP001527925">
    <property type="component" value="Unassembled WGS sequence"/>
</dbReference>
<reference evidence="5 6" key="1">
    <citation type="submission" date="2023-09" db="EMBL/GenBank/DDBJ databases">
        <title>Pangenome analysis of Batrachochytrium dendrobatidis and related Chytrids.</title>
        <authorList>
            <person name="Yacoub M.N."/>
            <person name="Stajich J.E."/>
            <person name="James T.Y."/>
        </authorList>
    </citation>
    <scope>NUCLEOTIDE SEQUENCE [LARGE SCALE GENOMIC DNA]</scope>
    <source>
        <strain evidence="5 6">JEL0888</strain>
    </source>
</reference>
<dbReference type="Gene3D" id="3.30.830.10">
    <property type="entry name" value="Metalloenzyme, LuxS/M16 peptidase-like"/>
    <property type="match status" value="4"/>
</dbReference>
<gene>
    <name evidence="5" type="primary">STE23_2</name>
    <name evidence="5" type="ORF">HK105_200654</name>
</gene>
<evidence type="ECO:0000259" key="3">
    <source>
        <dbReference type="Pfam" id="PF16187"/>
    </source>
</evidence>
<evidence type="ECO:0000313" key="6">
    <source>
        <dbReference type="Proteomes" id="UP001527925"/>
    </source>
</evidence>
<dbReference type="EMBL" id="JADGIZ020000002">
    <property type="protein sequence ID" value="KAL2919739.1"/>
    <property type="molecule type" value="Genomic_DNA"/>
</dbReference>
<dbReference type="Pfam" id="PF22456">
    <property type="entry name" value="PqqF-like_C_4"/>
    <property type="match status" value="1"/>
</dbReference>
<dbReference type="InterPro" id="IPR050626">
    <property type="entry name" value="Peptidase_M16"/>
</dbReference>
<proteinExistence type="predicted"/>
<keyword evidence="5" id="KW-0645">Protease</keyword>
<feature type="domain" description="Peptidase M16 C-terminal" evidence="2">
    <location>
        <begin position="23"/>
        <end position="207"/>
    </location>
</feature>
<accession>A0ABR4NJU9</accession>
<protein>
    <submittedName>
        <fullName evidence="5">Metalloprotease</fullName>
        <ecNumber evidence="5">3.4.24.56</ecNumber>
    </submittedName>
</protein>
<evidence type="ECO:0000259" key="2">
    <source>
        <dbReference type="Pfam" id="PF05193"/>
    </source>
</evidence>
<dbReference type="EC" id="3.4.24.56" evidence="5"/>
<feature type="domain" description="Coenzyme PQQ synthesis protein F-like C-terminal lobe" evidence="4">
    <location>
        <begin position="603"/>
        <end position="701"/>
    </location>
</feature>
<evidence type="ECO:0000259" key="4">
    <source>
        <dbReference type="Pfam" id="PF22456"/>
    </source>
</evidence>